<proteinExistence type="predicted"/>
<evidence type="ECO:0000313" key="1">
    <source>
        <dbReference type="EMBL" id="MBY6217947.1"/>
    </source>
</evidence>
<dbReference type="EMBL" id="JAHVKP010000001">
    <property type="protein sequence ID" value="MBY6217947.1"/>
    <property type="molecule type" value="Genomic_DNA"/>
</dbReference>
<dbReference type="Proteomes" id="UP000824927">
    <property type="component" value="Unassembled WGS sequence"/>
</dbReference>
<organism evidence="1 2">
    <name type="scientific">Qipengyuania aquimaris</name>
    <dbReference type="NCBI Taxonomy" id="255984"/>
    <lineage>
        <taxon>Bacteria</taxon>
        <taxon>Pseudomonadati</taxon>
        <taxon>Pseudomonadota</taxon>
        <taxon>Alphaproteobacteria</taxon>
        <taxon>Sphingomonadales</taxon>
        <taxon>Erythrobacteraceae</taxon>
        <taxon>Qipengyuania</taxon>
    </lineage>
</organism>
<comment type="caution">
    <text evidence="1">The sequence shown here is derived from an EMBL/GenBank/DDBJ whole genome shotgun (WGS) entry which is preliminary data.</text>
</comment>
<name>A0A9Q3S0Z0_9SPHN</name>
<reference evidence="1" key="1">
    <citation type="submission" date="2021-06" db="EMBL/GenBank/DDBJ databases">
        <title>50 bacteria genomes isolated from Dapeng, Shenzhen, China.</title>
        <authorList>
            <person name="Zheng W."/>
            <person name="Yu S."/>
            <person name="Huang Y."/>
        </authorList>
    </citation>
    <scope>NUCLEOTIDE SEQUENCE</scope>
    <source>
        <strain evidence="1">DP4N28-2</strain>
    </source>
</reference>
<dbReference type="AlphaFoldDB" id="A0A9Q3S0Z0"/>
<dbReference type="RefSeq" id="WP_222404928.1">
    <property type="nucleotide sequence ID" value="NZ_JAHVKP010000001.1"/>
</dbReference>
<evidence type="ECO:0008006" key="3">
    <source>
        <dbReference type="Google" id="ProtNLM"/>
    </source>
</evidence>
<gene>
    <name evidence="1" type="ORF">KUV31_06275</name>
</gene>
<protein>
    <recommendedName>
        <fullName evidence="3">Sulfotransferase domain-containing protein</fullName>
    </recommendedName>
</protein>
<accession>A0A9Q3S0Z0</accession>
<sequence>MTDTSSIAADPSWLPHRIDVPTRTVEFIRVGRDELSAQGFLADRSGEGDAKALVSWDEVTAMRPESGKLHFIFHTAFCRSTLLARALDAPGVSVGLNEPGIIVSMYNAGEAARHLIAPLLALLARPHAPGEAVFVKPTNHSNMLMPALLQARPDARAILMSNALPVFLRSVARKGLMGRRWGRQLFLEMQGYAGMDFGMDARESFAMSDLQAAGLAWFLAQRWFALHLGGQVQGVAGDRMRVLDGDRFDAERETTIASVLDFAGVEAPTGLAGELAKGDVFSQHSKLGGSFKEKAAEEEDAKLVEEIEQVEKWVGIIAGQTGLPIPLKQTLF</sequence>
<evidence type="ECO:0000313" key="2">
    <source>
        <dbReference type="Proteomes" id="UP000824927"/>
    </source>
</evidence>